<dbReference type="EMBL" id="CP148753">
    <property type="protein sequence ID" value="WXR76574.1"/>
    <property type="molecule type" value="Genomic_DNA"/>
</dbReference>
<protein>
    <submittedName>
        <fullName evidence="1">MmcB family DNA repair protein</fullName>
    </submittedName>
</protein>
<dbReference type="InterPro" id="IPR009394">
    <property type="entry name" value="MmcB-like"/>
</dbReference>
<evidence type="ECO:0000313" key="1">
    <source>
        <dbReference type="EMBL" id="WXR76574.1"/>
    </source>
</evidence>
<dbReference type="Proteomes" id="UP001456224">
    <property type="component" value="Chromosome"/>
</dbReference>
<organism evidence="1 2">
    <name type="scientific">Achromobacter veterisilvae</name>
    <dbReference type="NCBI Taxonomy" id="2069367"/>
    <lineage>
        <taxon>Bacteria</taxon>
        <taxon>Pseudomonadati</taxon>
        <taxon>Pseudomonadota</taxon>
        <taxon>Betaproteobacteria</taxon>
        <taxon>Burkholderiales</taxon>
        <taxon>Alcaligenaceae</taxon>
        <taxon>Achromobacter</taxon>
    </lineage>
</organism>
<name>A0ABZ2S6L9_9BURK</name>
<evidence type="ECO:0000313" key="2">
    <source>
        <dbReference type="Proteomes" id="UP001456224"/>
    </source>
</evidence>
<reference evidence="1 2" key="1">
    <citation type="submission" date="2024-03" db="EMBL/GenBank/DDBJ databases">
        <title>Reference genomes for the five species model microbial community.</title>
        <authorList>
            <person name="Padfield D."/>
        </authorList>
    </citation>
    <scope>NUCLEOTIDE SEQUENCE [LARGE SCALE GENOMIC DNA]</scope>
    <source>
        <strain evidence="1 2">AB1</strain>
    </source>
</reference>
<sequence length="291" mass="32163">MKFTHNALADDLAGHLRERTGRVVWTDMQLGPAGSPRPDVYTLEPSFAKFCPMAYEVKVSVSDYRRDVTAGKWQTYLPFAAGVTFAVPAGLIDKAVLPEGCGLMVRGPEGWRTVKAPTLRAIQTLPHTAWIKLMIDGLGREADRRAAAAAPGLRNEWSLRRQVGLKLGAEVEEVLADRHQAESAFQRRTEDLRKAERGLSVRLQELEKRLRERADEQAQLIDGVRANLAAALGLPVSAQLFAIRSAAEDQAARLDRDVEVQRLRVALRAVERTLQDALRPPHIALGAREAA</sequence>
<proteinExistence type="predicted"/>
<dbReference type="RefSeq" id="WP_338881539.1">
    <property type="nucleotide sequence ID" value="NZ_CP148753.1"/>
</dbReference>
<gene>
    <name evidence="1" type="ORF">WHX56_14085</name>
</gene>
<keyword evidence="2" id="KW-1185">Reference proteome</keyword>
<dbReference type="Pfam" id="PF06319">
    <property type="entry name" value="MmcB-like"/>
    <property type="match status" value="1"/>
</dbReference>
<accession>A0ABZ2S6L9</accession>